<proteinExistence type="predicted"/>
<gene>
    <name evidence="2" type="ORF">CELE_D2024.18</name>
    <name evidence="2 4" type="ORF">D2024.18</name>
</gene>
<dbReference type="HOGENOM" id="CLU_2308573_0_0_1"/>
<dbReference type="RefSeq" id="NP_001293697.1">
    <property type="nucleotide sequence ID" value="NM_001306768.1"/>
</dbReference>
<dbReference type="Bgee" id="WBGene00236806">
    <property type="expression patterns" value="Expressed in embryo and 2 other cell types or tissues"/>
</dbReference>
<dbReference type="InParanoid" id="V6CLC5"/>
<organism evidence="2 3">
    <name type="scientific">Caenorhabditis elegans</name>
    <dbReference type="NCBI Taxonomy" id="6239"/>
    <lineage>
        <taxon>Eukaryota</taxon>
        <taxon>Metazoa</taxon>
        <taxon>Ecdysozoa</taxon>
        <taxon>Nematoda</taxon>
        <taxon>Chromadorea</taxon>
        <taxon>Rhabditida</taxon>
        <taxon>Rhabditina</taxon>
        <taxon>Rhabditomorpha</taxon>
        <taxon>Rhabditoidea</taxon>
        <taxon>Rhabditidae</taxon>
        <taxon>Peloderinae</taxon>
        <taxon>Caenorhabditis</taxon>
    </lineage>
</organism>
<sequence>MGNHLRKIGEGRRGEEQARRKHLANLKKVISSKIMYNWDYLISGSVEKIGEGANGKIAQGAQSVRQKKAEKQRLYRQKKKLTAKEKKKRQTRRSLKERCN</sequence>
<feature type="region of interest" description="Disordered" evidence="1">
    <location>
        <begin position="58"/>
        <end position="100"/>
    </location>
</feature>
<dbReference type="CTD" id="24104373"/>
<dbReference type="Proteomes" id="UP000001940">
    <property type="component" value="Chromosome IV"/>
</dbReference>
<dbReference type="EMBL" id="BX284604">
    <property type="protein sequence ID" value="CDK13348.1"/>
    <property type="molecule type" value="Genomic_DNA"/>
</dbReference>
<protein>
    <submittedName>
        <fullName evidence="2">Uncharacterized protein</fullName>
    </submittedName>
</protein>
<name>V6CLC5_CAEEL</name>
<evidence type="ECO:0000256" key="1">
    <source>
        <dbReference type="SAM" id="MobiDB-lite"/>
    </source>
</evidence>
<reference evidence="2 3" key="1">
    <citation type="journal article" date="1998" name="Science">
        <title>Genome sequence of the nematode C. elegans: a platform for investigating biology.</title>
        <authorList>
            <consortium name="The C. elegans sequencing consortium"/>
            <person name="Sulson J.E."/>
            <person name="Waterston R."/>
        </authorList>
    </citation>
    <scope>NUCLEOTIDE SEQUENCE [LARGE SCALE GENOMIC DNA]</scope>
    <source>
        <strain evidence="2 3">Bristol N2</strain>
    </source>
</reference>
<dbReference type="AGR" id="WB:WBGene00236806"/>
<dbReference type="GeneID" id="24104373"/>
<evidence type="ECO:0000313" key="4">
    <source>
        <dbReference type="WormBase" id="D2024.18"/>
    </source>
</evidence>
<accession>V6CLC5</accession>
<evidence type="ECO:0000313" key="3">
    <source>
        <dbReference type="Proteomes" id="UP000001940"/>
    </source>
</evidence>
<dbReference type="AlphaFoldDB" id="V6CLC5"/>
<feature type="compositionally biased region" description="Basic residues" evidence="1">
    <location>
        <begin position="74"/>
        <end position="93"/>
    </location>
</feature>
<dbReference type="WormBase" id="D2024.18">
    <property type="protein sequence ID" value="CE49444"/>
    <property type="gene ID" value="WBGene00236806"/>
</dbReference>
<keyword evidence="3" id="KW-1185">Reference proteome</keyword>
<evidence type="ECO:0000313" key="2">
    <source>
        <dbReference type="EMBL" id="CDK13348.1"/>
    </source>
</evidence>
<dbReference type="KEGG" id="cel:CELE_D2024.18"/>